<dbReference type="InterPro" id="IPR043502">
    <property type="entry name" value="DNA/RNA_pol_sf"/>
</dbReference>
<proteinExistence type="predicted"/>
<comment type="caution">
    <text evidence="1">The sequence shown here is derived from an EMBL/GenBank/DDBJ whole genome shotgun (WGS) entry which is preliminary data.</text>
</comment>
<dbReference type="SUPFAM" id="SSF56672">
    <property type="entry name" value="DNA/RNA polymerases"/>
    <property type="match status" value="1"/>
</dbReference>
<reference evidence="1 2" key="1">
    <citation type="journal article" date="2019" name="Sci. Rep.">
        <title>Orb-weaving spider Araneus ventricosus genome elucidates the spidroin gene catalogue.</title>
        <authorList>
            <person name="Kono N."/>
            <person name="Nakamura H."/>
            <person name="Ohtoshi R."/>
            <person name="Moran D.A.P."/>
            <person name="Shinohara A."/>
            <person name="Yoshida Y."/>
            <person name="Fujiwara M."/>
            <person name="Mori M."/>
            <person name="Tomita M."/>
            <person name="Arakawa K."/>
        </authorList>
    </citation>
    <scope>NUCLEOTIDE SEQUENCE [LARGE SCALE GENOMIC DNA]</scope>
</reference>
<evidence type="ECO:0000313" key="1">
    <source>
        <dbReference type="EMBL" id="GBO42768.1"/>
    </source>
</evidence>
<evidence type="ECO:0000313" key="2">
    <source>
        <dbReference type="Proteomes" id="UP000499080"/>
    </source>
</evidence>
<dbReference type="Proteomes" id="UP000499080">
    <property type="component" value="Unassembled WGS sequence"/>
</dbReference>
<dbReference type="OrthoDB" id="6434680at2759"/>
<dbReference type="EMBL" id="BGPR01069013">
    <property type="protein sequence ID" value="GBO42768.1"/>
    <property type="molecule type" value="Genomic_DNA"/>
</dbReference>
<gene>
    <name evidence="1" type="ORF">AVEN_241226_1</name>
</gene>
<name>A0A4Y2X0U6_ARAVE</name>
<dbReference type="PANTHER" id="PTHR47331">
    <property type="entry name" value="PHD-TYPE DOMAIN-CONTAINING PROTEIN"/>
    <property type="match status" value="1"/>
</dbReference>
<keyword evidence="2" id="KW-1185">Reference proteome</keyword>
<evidence type="ECO:0008006" key="3">
    <source>
        <dbReference type="Google" id="ProtNLM"/>
    </source>
</evidence>
<organism evidence="1 2">
    <name type="scientific">Araneus ventricosus</name>
    <name type="common">Orbweaver spider</name>
    <name type="synonym">Epeira ventricosa</name>
    <dbReference type="NCBI Taxonomy" id="182803"/>
    <lineage>
        <taxon>Eukaryota</taxon>
        <taxon>Metazoa</taxon>
        <taxon>Ecdysozoa</taxon>
        <taxon>Arthropoda</taxon>
        <taxon>Chelicerata</taxon>
        <taxon>Arachnida</taxon>
        <taxon>Araneae</taxon>
        <taxon>Araneomorphae</taxon>
        <taxon>Entelegynae</taxon>
        <taxon>Araneoidea</taxon>
        <taxon>Araneidae</taxon>
        <taxon>Araneus</taxon>
    </lineage>
</organism>
<protein>
    <recommendedName>
        <fullName evidence="3">Reverse transcriptase domain-containing protein</fullName>
    </recommendedName>
</protein>
<dbReference type="GO" id="GO:0071897">
    <property type="term" value="P:DNA biosynthetic process"/>
    <property type="evidence" value="ECO:0007669"/>
    <property type="project" value="UniProtKB-ARBA"/>
</dbReference>
<accession>A0A4Y2X0U6</accession>
<dbReference type="AlphaFoldDB" id="A0A4Y2X0U6"/>
<sequence>MLSPDQRDTVRFLWLNEESETNYKILRMARVIFGASCSPFLLAAELNYNTFKFKEQFPRVYELLNKCMYIDNLVRRADSETEAMGMYRYMRNVMQKASFNTRKWKTNSESLQRKWEEGENSNIISSANSGVKVLGNIWENKGDVMKLSLPEINLNPDQVITKGLMLGIIGRLYDTIGFIDLFTVTSKILMYDC</sequence>